<name>A0ABY2IEB4_9MICO</name>
<keyword evidence="1" id="KW-0812">Transmembrane</keyword>
<keyword evidence="1" id="KW-0472">Membrane</keyword>
<feature type="transmembrane region" description="Helical" evidence="1">
    <location>
        <begin position="104"/>
        <end position="122"/>
    </location>
</feature>
<feature type="transmembrane region" description="Helical" evidence="1">
    <location>
        <begin position="53"/>
        <end position="73"/>
    </location>
</feature>
<organism evidence="2 3">
    <name type="scientific">Cryobacterium algoricola</name>
    <dbReference type="NCBI Taxonomy" id="1259183"/>
    <lineage>
        <taxon>Bacteria</taxon>
        <taxon>Bacillati</taxon>
        <taxon>Actinomycetota</taxon>
        <taxon>Actinomycetes</taxon>
        <taxon>Micrococcales</taxon>
        <taxon>Microbacteriaceae</taxon>
        <taxon>Cryobacterium</taxon>
    </lineage>
</organism>
<dbReference type="EMBL" id="SOFG01000009">
    <property type="protein sequence ID" value="TFB88232.1"/>
    <property type="molecule type" value="Genomic_DNA"/>
</dbReference>
<keyword evidence="3" id="KW-1185">Reference proteome</keyword>
<dbReference type="Proteomes" id="UP000297608">
    <property type="component" value="Unassembled WGS sequence"/>
</dbReference>
<feature type="transmembrane region" description="Helical" evidence="1">
    <location>
        <begin position="333"/>
        <end position="356"/>
    </location>
</feature>
<reference evidence="2 3" key="1">
    <citation type="submission" date="2019-03" db="EMBL/GenBank/DDBJ databases">
        <title>Genomics of glacier-inhabiting Cryobacterium strains.</title>
        <authorList>
            <person name="Liu Q."/>
            <person name="Xin Y.-H."/>
        </authorList>
    </citation>
    <scope>NUCLEOTIDE SEQUENCE [LARGE SCALE GENOMIC DNA]</scope>
    <source>
        <strain evidence="2 3">MDB2-B</strain>
    </source>
</reference>
<comment type="caution">
    <text evidence="2">The sequence shown here is derived from an EMBL/GenBank/DDBJ whole genome shotgun (WGS) entry which is preliminary data.</text>
</comment>
<protein>
    <submittedName>
        <fullName evidence="2">Uncharacterized protein</fullName>
    </submittedName>
</protein>
<sequence length="382" mass="41821">MLEHQLKCEHRDRLYSQVATTCVRHVAQQTKGVTMSWGIISSISPAELAAAAFTQPLFSLVLASLIFAGTLLVRRLRSRRGRSIPRTPAVRPSTAMRYVLERRALGVGAIAMIVVFAIENVVRGYLLNLVDVVEWWQYATPVFAAFLCLAFVLGLIVLRGTIQPEQPVAPTARRTWTSFSPRAGLIGAGAALVALLATTIAAGMASSADDRGRYIYLELPVPNVPMDALRPWFYGWAYGVPVIVCLAGLIAVTWATLRRNAARPFLRPETVGSEQSARVEIASGAVHIATAGMLLALGGAFRFIGRYGSISNVTAEVDGRRESYEMTWRYAEFAAAAGWLAPVLEITAFVLLLVVASRLFRVRTLRQPNGRIERSPEPETVR</sequence>
<feature type="transmembrane region" description="Helical" evidence="1">
    <location>
        <begin position="285"/>
        <end position="304"/>
    </location>
</feature>
<keyword evidence="1" id="KW-1133">Transmembrane helix</keyword>
<evidence type="ECO:0000313" key="3">
    <source>
        <dbReference type="Proteomes" id="UP000297608"/>
    </source>
</evidence>
<feature type="transmembrane region" description="Helical" evidence="1">
    <location>
        <begin position="142"/>
        <end position="162"/>
    </location>
</feature>
<proteinExistence type="predicted"/>
<gene>
    <name evidence="2" type="ORF">E3O44_06045</name>
</gene>
<feature type="transmembrane region" description="Helical" evidence="1">
    <location>
        <begin position="233"/>
        <end position="257"/>
    </location>
</feature>
<dbReference type="RefSeq" id="WP_134533511.1">
    <property type="nucleotide sequence ID" value="NZ_SOFG01000009.1"/>
</dbReference>
<evidence type="ECO:0000313" key="2">
    <source>
        <dbReference type="EMBL" id="TFB88232.1"/>
    </source>
</evidence>
<feature type="transmembrane region" description="Helical" evidence="1">
    <location>
        <begin position="183"/>
        <end position="205"/>
    </location>
</feature>
<accession>A0ABY2IEB4</accession>
<evidence type="ECO:0000256" key="1">
    <source>
        <dbReference type="SAM" id="Phobius"/>
    </source>
</evidence>